<feature type="transmembrane region" description="Helical" evidence="1">
    <location>
        <begin position="348"/>
        <end position="367"/>
    </location>
</feature>
<accession>A0AAT9GVI0</accession>
<evidence type="ECO:0000313" key="2">
    <source>
        <dbReference type="EMBL" id="BFH74666.1"/>
    </source>
</evidence>
<proteinExistence type="predicted"/>
<dbReference type="AlphaFoldDB" id="A0AAT9GVI0"/>
<feature type="transmembrane region" description="Helical" evidence="1">
    <location>
        <begin position="373"/>
        <end position="393"/>
    </location>
</feature>
<dbReference type="KEGG" id="sjv:SJAV_26100"/>
<keyword evidence="1" id="KW-0472">Membrane</keyword>
<gene>
    <name evidence="2" type="ORF">SJAV_26100</name>
</gene>
<protein>
    <submittedName>
        <fullName evidence="2">Uncharacterized protein</fullName>
    </submittedName>
</protein>
<evidence type="ECO:0000256" key="1">
    <source>
        <dbReference type="SAM" id="Phobius"/>
    </source>
</evidence>
<dbReference type="Pfam" id="PF05317">
    <property type="entry name" value="Thermopsin"/>
    <property type="match status" value="1"/>
</dbReference>
<reference evidence="2" key="1">
    <citation type="submission" date="2024-03" db="EMBL/GenBank/DDBJ databases">
        <title>Complete genome sequence of Sulfurisphaera javensis strain KD-1.</title>
        <authorList>
            <person name="Sakai H."/>
            <person name="Nur N."/>
            <person name="Suwanto A."/>
            <person name="Kurosawa N."/>
        </authorList>
    </citation>
    <scope>NUCLEOTIDE SEQUENCE</scope>
    <source>
        <strain evidence="2">KD-1</strain>
    </source>
</reference>
<dbReference type="EMBL" id="AP031322">
    <property type="protein sequence ID" value="BFH74666.1"/>
    <property type="molecule type" value="Genomic_DNA"/>
</dbReference>
<sequence length="411" mass="46360">MDSELVWGGFANGACANFTSMTSYLAMYYYNDGNWIAFHKLYTYGNDTGESACDLVTKSVNKYALVTIGSISPKTVTINPPSPALTFVNITSTYPIYVNNTLTKSFVSYISYPLIIKVNGKTITVTPNDRPIGIVINGSKINYHYYINVVFPFAINASINGHESVFHSGWYKNGTIISIDLNKYYYLNNETRYEVVSNLNSVIIVNSSYVFNPETIKQYLVVVKSPYLVKINGIITNSAWVNDFSTVKIDVSLPFYLTGYLNGTCMINIGQHLTVTEPLYETLVTSINVFLISVLAILGIFSSVGVLTYRSWRKYKEIQKMFEQVQLGVINNGLVQLLINSKTDGMVIGFRLFGLLVPLMYPIRVGVNNISFLFPYVFYYPNMVYEGYLIIYAKGKLVKVKVRVVGQYYLR</sequence>
<name>A0AAT9GVI0_9CREN</name>
<feature type="transmembrane region" description="Helical" evidence="1">
    <location>
        <begin position="289"/>
        <end position="312"/>
    </location>
</feature>
<dbReference type="InterPro" id="IPR007981">
    <property type="entry name" value="Peptidase_A5"/>
</dbReference>
<keyword evidence="1" id="KW-0812">Transmembrane</keyword>
<organism evidence="2">
    <name type="scientific">Sulfurisphaera javensis</name>
    <dbReference type="NCBI Taxonomy" id="2049879"/>
    <lineage>
        <taxon>Archaea</taxon>
        <taxon>Thermoproteota</taxon>
        <taxon>Thermoprotei</taxon>
        <taxon>Sulfolobales</taxon>
        <taxon>Sulfolobaceae</taxon>
        <taxon>Sulfurisphaera</taxon>
    </lineage>
</organism>
<keyword evidence="1" id="KW-1133">Transmembrane helix</keyword>